<dbReference type="Proteomes" id="UP000756132">
    <property type="component" value="Chromosome 9"/>
</dbReference>
<dbReference type="AlphaFoldDB" id="A0A9Q8UTH8"/>
<dbReference type="OrthoDB" id="10343381at2759"/>
<evidence type="ECO:0000256" key="1">
    <source>
        <dbReference type="SAM" id="SignalP"/>
    </source>
</evidence>
<dbReference type="KEGG" id="ffu:CLAFUR5_09027"/>
<feature type="chain" id="PRO_5040365005" evidence="1">
    <location>
        <begin position="17"/>
        <end position="233"/>
    </location>
</feature>
<dbReference type="EMBL" id="CP090171">
    <property type="protein sequence ID" value="UJO21807.1"/>
    <property type="molecule type" value="Genomic_DNA"/>
</dbReference>
<keyword evidence="1" id="KW-0732">Signal</keyword>
<reference evidence="2" key="1">
    <citation type="submission" date="2021-12" db="EMBL/GenBank/DDBJ databases">
        <authorList>
            <person name="Zaccaron A."/>
            <person name="Stergiopoulos I."/>
        </authorList>
    </citation>
    <scope>NUCLEOTIDE SEQUENCE</scope>
    <source>
        <strain evidence="2">Race5_Kim</strain>
    </source>
</reference>
<proteinExistence type="predicted"/>
<keyword evidence="3" id="KW-1185">Reference proteome</keyword>
<accession>A0A9Q8UTH8</accession>
<gene>
    <name evidence="2" type="ORF">CLAFUR5_09027</name>
</gene>
<dbReference type="GeneID" id="71988905"/>
<evidence type="ECO:0000313" key="3">
    <source>
        <dbReference type="Proteomes" id="UP000756132"/>
    </source>
</evidence>
<reference evidence="2" key="2">
    <citation type="journal article" date="2022" name="Microb. Genom.">
        <title>A chromosome-scale genome assembly of the tomato pathogen Cladosporium fulvum reveals a compartmentalized genome architecture and the presence of a dispensable chromosome.</title>
        <authorList>
            <person name="Zaccaron A.Z."/>
            <person name="Chen L.H."/>
            <person name="Samaras A."/>
            <person name="Stergiopoulos I."/>
        </authorList>
    </citation>
    <scope>NUCLEOTIDE SEQUENCE</scope>
    <source>
        <strain evidence="2">Race5_Kim</strain>
    </source>
</reference>
<name>A0A9Q8UTH8_PASFU</name>
<dbReference type="RefSeq" id="XP_047766173.1">
    <property type="nucleotide sequence ID" value="XM_047908175.1"/>
</dbReference>
<protein>
    <submittedName>
        <fullName evidence="2">Uncharacterized protein</fullName>
    </submittedName>
</protein>
<sequence>MLNTILLLALAASSFAQTTTTAASSAPPTPTLPPTPSNTTAITGIFLLDGTTPIPGFTPSLLCADPTATTFILACASTSPAANTICATDSQVQITVTARPTNYDLAYSTVVRQGSGVVTQSCDFGGPSKVATQAVCSASGYVAVRGRTITLLSTVETMTIASSAPTFSIPVTAGAVRTEACSARPTPTTSSTWSPLPQATTGNMVANAASDGVVKEVYKVLVPVGVAALAYAV</sequence>
<organism evidence="2 3">
    <name type="scientific">Passalora fulva</name>
    <name type="common">Tomato leaf mold</name>
    <name type="synonym">Cladosporium fulvum</name>
    <dbReference type="NCBI Taxonomy" id="5499"/>
    <lineage>
        <taxon>Eukaryota</taxon>
        <taxon>Fungi</taxon>
        <taxon>Dikarya</taxon>
        <taxon>Ascomycota</taxon>
        <taxon>Pezizomycotina</taxon>
        <taxon>Dothideomycetes</taxon>
        <taxon>Dothideomycetidae</taxon>
        <taxon>Mycosphaerellales</taxon>
        <taxon>Mycosphaerellaceae</taxon>
        <taxon>Fulvia</taxon>
    </lineage>
</organism>
<evidence type="ECO:0000313" key="2">
    <source>
        <dbReference type="EMBL" id="UJO21807.1"/>
    </source>
</evidence>
<feature type="signal peptide" evidence="1">
    <location>
        <begin position="1"/>
        <end position="16"/>
    </location>
</feature>